<protein>
    <submittedName>
        <fullName evidence="1">Uncharacterized protein</fullName>
    </submittedName>
</protein>
<dbReference type="Proteomes" id="UP000325788">
    <property type="component" value="Unassembled WGS sequence"/>
</dbReference>
<accession>A0A5N4WNI7</accession>
<dbReference type="EMBL" id="VXLD01000001">
    <property type="protein sequence ID" value="KAB1860007.1"/>
    <property type="molecule type" value="Genomic_DNA"/>
</dbReference>
<dbReference type="AlphaFoldDB" id="A0A5N4WNI7"/>
<organism evidence="1 2">
    <name type="scientific">Acinetobacter tandoii</name>
    <dbReference type="NCBI Taxonomy" id="202954"/>
    <lineage>
        <taxon>Bacteria</taxon>
        <taxon>Pseudomonadati</taxon>
        <taxon>Pseudomonadota</taxon>
        <taxon>Gammaproteobacteria</taxon>
        <taxon>Moraxellales</taxon>
        <taxon>Moraxellaceae</taxon>
        <taxon>Acinetobacter</taxon>
    </lineage>
</organism>
<gene>
    <name evidence="1" type="ORF">F4W09_02490</name>
</gene>
<proteinExistence type="predicted"/>
<sequence length="80" mass="9195">MMNRIDLKLIKNGTGEELVLKYCIVQSIMITSKDIEVPVEEGDFLHHSLPDGMVEKYVIDEVISNKDTNPHYEIYVSKLN</sequence>
<comment type="caution">
    <text evidence="1">The sequence shown here is derived from an EMBL/GenBank/DDBJ whole genome shotgun (WGS) entry which is preliminary data.</text>
</comment>
<reference evidence="1 2" key="1">
    <citation type="submission" date="2019-09" db="EMBL/GenBank/DDBJ databases">
        <title>Draft genome sequence of Acinetobacter tandoii W4-4-4 isolated from environmental water sample.</title>
        <authorList>
            <person name="Wee S.K."/>
            <person name="Yan B."/>
            <person name="Mustaffa S.B."/>
            <person name="Yap E.P.H."/>
        </authorList>
    </citation>
    <scope>NUCLEOTIDE SEQUENCE [LARGE SCALE GENOMIC DNA]</scope>
    <source>
        <strain evidence="1 2">W4-4-4</strain>
    </source>
</reference>
<evidence type="ECO:0000313" key="2">
    <source>
        <dbReference type="Proteomes" id="UP000325788"/>
    </source>
</evidence>
<name>A0A5N4WNI7_9GAMM</name>
<evidence type="ECO:0000313" key="1">
    <source>
        <dbReference type="EMBL" id="KAB1860007.1"/>
    </source>
</evidence>